<evidence type="ECO:0000256" key="2">
    <source>
        <dbReference type="ARBA" id="ARBA00023015"/>
    </source>
</evidence>
<reference evidence="7" key="4">
    <citation type="submission" date="2023-06" db="EMBL/GenBank/DDBJ databases">
        <authorList>
            <person name="Spilker T."/>
        </authorList>
    </citation>
    <scope>NUCLEOTIDE SEQUENCE</scope>
    <source>
        <strain evidence="7">FLAC1071</strain>
    </source>
</reference>
<dbReference type="InterPro" id="IPR005119">
    <property type="entry name" value="LysR_subst-bd"/>
</dbReference>
<reference evidence="9" key="2">
    <citation type="submission" date="2023-06" db="EMBL/GenBank/DDBJ databases">
        <title>Itaconate inhibition of nontuberculous mycobacteria.</title>
        <authorList>
            <person name="Spilker T."/>
        </authorList>
    </citation>
    <scope>NUCLEOTIDE SEQUENCE [LARGE SCALE GENOMIC DNA]</scope>
    <source>
        <strain evidence="9">FLAC1071</strain>
    </source>
</reference>
<reference evidence="7 9" key="3">
    <citation type="submission" date="2023-06" db="EMBL/GenBank/DDBJ databases">
        <title>Itaconate inhibition of nontuberculous mycobacteria.</title>
        <authorList>
            <person name="Breen P."/>
            <person name="Zimbric M."/>
            <person name="Caverly L."/>
        </authorList>
    </citation>
    <scope>NUCLEOTIDE SEQUENCE [LARGE SCALE GENOMIC DNA]</scope>
    <source>
        <strain evidence="7 9">FLAC1071</strain>
    </source>
</reference>
<name>A0A1Y0TC03_MYCIT</name>
<gene>
    <name evidence="6" type="ORF">MYCOZU2_04409</name>
    <name evidence="7" type="ORF">QRB35_06615</name>
</gene>
<dbReference type="SUPFAM" id="SSF53850">
    <property type="entry name" value="Periplasmic binding protein-like II"/>
    <property type="match status" value="1"/>
</dbReference>
<evidence type="ECO:0000313" key="7">
    <source>
        <dbReference type="EMBL" id="MDM3925696.1"/>
    </source>
</evidence>
<dbReference type="Gene3D" id="3.40.190.290">
    <property type="match status" value="1"/>
</dbReference>
<dbReference type="Pfam" id="PF00126">
    <property type="entry name" value="HTH_1"/>
    <property type="match status" value="1"/>
</dbReference>
<feature type="domain" description="HTH lysR-type" evidence="5">
    <location>
        <begin position="7"/>
        <end position="64"/>
    </location>
</feature>
<dbReference type="RefSeq" id="WP_008259343.1">
    <property type="nucleotide sequence ID" value="NZ_CAAHFK010000040.1"/>
</dbReference>
<accession>A0A1Y0TC03</accession>
<dbReference type="InterPro" id="IPR036390">
    <property type="entry name" value="WH_DNA-bd_sf"/>
</dbReference>
<dbReference type="PANTHER" id="PTHR30537">
    <property type="entry name" value="HTH-TYPE TRANSCRIPTIONAL REGULATOR"/>
    <property type="match status" value="1"/>
</dbReference>
<protein>
    <submittedName>
        <fullName evidence="7">LysR family transcriptional regulator</fullName>
    </submittedName>
    <submittedName>
        <fullName evidence="6">Regulatory protein, LysR:LysR, substrate-binding protein</fullName>
    </submittedName>
</protein>
<keyword evidence="9" id="KW-1185">Reference proteome</keyword>
<sequence length="316" mass="34859">MEQNLPFDLDALLVFGKVVECRSLSKAAALLGMPKSTVSRKLSKLEADLGIKLLRKNTHQLTVTDLGEKIYSHGVNILAEANGVRALVEGSKLEPQGELRVAIPVFVGIDYASRVGAKFLKQYPQSRLDIRLVDNVVHPVHDGFDVVFGTGPLQDSTLIARKVFSLELFLCASPEFIRELPEPITAPTQLDTVPFIDCGVSEGPRRLTVAKNKRRHELSPMVRARANNFQVCKQYILNGLGVGAMPSQIIVTSELRDGSIVPVLPEWRLEQLDVYMIHPFQLSFSTLISAFYETACDIITENTARSAGGKTGRLHL</sequence>
<dbReference type="Pfam" id="PF03466">
    <property type="entry name" value="LysR_substrate"/>
    <property type="match status" value="1"/>
</dbReference>
<dbReference type="EMBL" id="JASZZX010000003">
    <property type="protein sequence ID" value="MDM3925696.1"/>
    <property type="molecule type" value="Genomic_DNA"/>
</dbReference>
<dbReference type="EMBL" id="CP015267">
    <property type="protein sequence ID" value="ASL16776.1"/>
    <property type="molecule type" value="Genomic_DNA"/>
</dbReference>
<dbReference type="Gene3D" id="1.10.10.10">
    <property type="entry name" value="Winged helix-like DNA-binding domain superfamily/Winged helix DNA-binding domain"/>
    <property type="match status" value="1"/>
</dbReference>
<keyword evidence="2" id="KW-0805">Transcription regulation</keyword>
<organism evidence="6 8">
    <name type="scientific">Mycobacterium intracellulare subsp. chimaera</name>
    <dbReference type="NCBI Taxonomy" id="222805"/>
    <lineage>
        <taxon>Bacteria</taxon>
        <taxon>Bacillati</taxon>
        <taxon>Actinomycetota</taxon>
        <taxon>Actinomycetes</taxon>
        <taxon>Mycobacteriales</taxon>
        <taxon>Mycobacteriaceae</taxon>
        <taxon>Mycobacterium</taxon>
        <taxon>Mycobacterium avium complex (MAC)</taxon>
    </lineage>
</organism>
<dbReference type="Proteomes" id="UP000198286">
    <property type="component" value="Chromosome"/>
</dbReference>
<evidence type="ECO:0000256" key="3">
    <source>
        <dbReference type="ARBA" id="ARBA00023125"/>
    </source>
</evidence>
<dbReference type="AlphaFoldDB" id="A0A1Y0TC03"/>
<evidence type="ECO:0000313" key="6">
    <source>
        <dbReference type="EMBL" id="ASL16776.1"/>
    </source>
</evidence>
<evidence type="ECO:0000313" key="8">
    <source>
        <dbReference type="Proteomes" id="UP000198286"/>
    </source>
</evidence>
<dbReference type="InterPro" id="IPR058163">
    <property type="entry name" value="LysR-type_TF_proteobact-type"/>
</dbReference>
<keyword evidence="4" id="KW-0804">Transcription</keyword>
<dbReference type="KEGG" id="mchi:AN480_20200"/>
<dbReference type="PROSITE" id="PS50931">
    <property type="entry name" value="HTH_LYSR"/>
    <property type="match status" value="1"/>
</dbReference>
<reference evidence="6 8" key="1">
    <citation type="journal article" date="2017" name="Lancet Infect. Dis.">
        <title>Global outbreak of severe Mycobacterium chimaera disease after cardiac surgery: a molecular epidemiological study.</title>
        <authorList>
            <person name="van Ingen J."/>
            <person name="Kohl T."/>
            <person name="Kranzer K."/>
            <person name="Hasse B."/>
            <person name="Keller P."/>
            <person name="Szafranska A."/>
            <person name="Hillemann D."/>
            <person name="Chand M."/>
            <person name="Schreiber P."/>
            <person name="Sommerstein R."/>
            <person name="Berger C."/>
            <person name="Genoni M."/>
            <person name="Ruegg C."/>
            <person name="Troillet N."/>
            <person name="Widmer A.F."/>
            <person name="Becker S.L."/>
            <person name="Herrmann M."/>
            <person name="Eckmanns T."/>
            <person name="Haller S."/>
            <person name="Hoeller C."/>
            <person name="Debast S.B."/>
            <person name="Wolfhagen M.J."/>
            <person name="Hopman J."/>
            <person name="Kluytmans J."/>
            <person name="Langelaar M."/>
            <person name="Notermans D.W."/>
            <person name="ten Oever J."/>
            <person name="van den Barselaar P."/>
            <person name="Vonk A.B.A."/>
            <person name="Vos M.C."/>
            <person name="Ahmed N."/>
            <person name="Brown T."/>
            <person name="Crook D."/>
            <person name="Lamagni T."/>
            <person name="Phin N."/>
            <person name="Smith E.G."/>
            <person name="Zambon M."/>
            <person name="Serr A."/>
            <person name="Goetting T."/>
            <person name="Ebner W."/>
            <person name="Thuermer A."/>
            <person name="Utpatel C."/>
            <person name="Sproer C."/>
            <person name="Bunk B."/>
            <person name="Nubel U."/>
            <person name="Bloemberg G."/>
            <person name="Bottger E."/>
            <person name="Niemann S."/>
            <person name="Wagner D."/>
            <person name="Sax H."/>
        </authorList>
    </citation>
    <scope>NUCLEOTIDE SEQUENCE [LARGE SCALE GENOMIC DNA]</scope>
    <source>
        <strain evidence="6 8">ZUERICH-2</strain>
    </source>
</reference>
<evidence type="ECO:0000259" key="5">
    <source>
        <dbReference type="PROSITE" id="PS50931"/>
    </source>
</evidence>
<evidence type="ECO:0000256" key="1">
    <source>
        <dbReference type="ARBA" id="ARBA00009437"/>
    </source>
</evidence>
<dbReference type="SUPFAM" id="SSF46785">
    <property type="entry name" value="Winged helix' DNA-binding domain"/>
    <property type="match status" value="1"/>
</dbReference>
<proteinExistence type="inferred from homology"/>
<dbReference type="PANTHER" id="PTHR30537:SF68">
    <property type="entry name" value="TRANSCRIPTIONAL REGULATOR-RELATED"/>
    <property type="match status" value="1"/>
</dbReference>
<dbReference type="GO" id="GO:0003700">
    <property type="term" value="F:DNA-binding transcription factor activity"/>
    <property type="evidence" value="ECO:0007669"/>
    <property type="project" value="InterPro"/>
</dbReference>
<dbReference type="CDD" id="cd08422">
    <property type="entry name" value="PBP2_CrgA_like"/>
    <property type="match status" value="1"/>
</dbReference>
<dbReference type="GO" id="GO:0006351">
    <property type="term" value="P:DNA-templated transcription"/>
    <property type="evidence" value="ECO:0007669"/>
    <property type="project" value="TreeGrafter"/>
</dbReference>
<comment type="similarity">
    <text evidence="1">Belongs to the LysR transcriptional regulatory family.</text>
</comment>
<dbReference type="GO" id="GO:0043565">
    <property type="term" value="F:sequence-specific DNA binding"/>
    <property type="evidence" value="ECO:0007669"/>
    <property type="project" value="TreeGrafter"/>
</dbReference>
<dbReference type="GeneID" id="77300673"/>
<dbReference type="InterPro" id="IPR000847">
    <property type="entry name" value="LysR_HTH_N"/>
</dbReference>
<evidence type="ECO:0000313" key="9">
    <source>
        <dbReference type="Proteomes" id="UP001529272"/>
    </source>
</evidence>
<dbReference type="InterPro" id="IPR036388">
    <property type="entry name" value="WH-like_DNA-bd_sf"/>
</dbReference>
<evidence type="ECO:0000256" key="4">
    <source>
        <dbReference type="ARBA" id="ARBA00023163"/>
    </source>
</evidence>
<dbReference type="Proteomes" id="UP001529272">
    <property type="component" value="Unassembled WGS sequence"/>
</dbReference>
<dbReference type="STRING" id="222805.AN480_20200"/>
<keyword evidence="3" id="KW-0238">DNA-binding</keyword>